<feature type="compositionally biased region" description="Low complexity" evidence="2">
    <location>
        <begin position="116"/>
        <end position="132"/>
    </location>
</feature>
<feature type="domain" description="Zn(2)-C6 fungal-type" evidence="3">
    <location>
        <begin position="172"/>
        <end position="202"/>
    </location>
</feature>
<evidence type="ECO:0000256" key="2">
    <source>
        <dbReference type="SAM" id="MobiDB-lite"/>
    </source>
</evidence>
<organism evidence="4 5">
    <name type="scientific">Claviceps aff. purpurea</name>
    <dbReference type="NCBI Taxonomy" id="1967640"/>
    <lineage>
        <taxon>Eukaryota</taxon>
        <taxon>Fungi</taxon>
        <taxon>Dikarya</taxon>
        <taxon>Ascomycota</taxon>
        <taxon>Pezizomycotina</taxon>
        <taxon>Sordariomycetes</taxon>
        <taxon>Hypocreomycetidae</taxon>
        <taxon>Hypocreales</taxon>
        <taxon>Clavicipitaceae</taxon>
        <taxon>Claviceps</taxon>
    </lineage>
</organism>
<evidence type="ECO:0000259" key="3">
    <source>
        <dbReference type="PROSITE" id="PS50048"/>
    </source>
</evidence>
<dbReference type="Proteomes" id="UP000707071">
    <property type="component" value="Unassembled WGS sequence"/>
</dbReference>
<gene>
    <name evidence="4" type="ORF">E4U09_004465</name>
</gene>
<dbReference type="PROSITE" id="PS50048">
    <property type="entry name" value="ZN2_CY6_FUNGAL_2"/>
    <property type="match status" value="2"/>
</dbReference>
<proteinExistence type="predicted"/>
<name>A0A9P7U409_9HYPO</name>
<dbReference type="SMART" id="SM00066">
    <property type="entry name" value="GAL4"/>
    <property type="match status" value="2"/>
</dbReference>
<dbReference type="PANTHER" id="PTHR47784">
    <property type="entry name" value="STEROL UPTAKE CONTROL PROTEIN 2"/>
    <property type="match status" value="1"/>
</dbReference>
<protein>
    <recommendedName>
        <fullName evidence="3">Zn(2)-C6 fungal-type domain-containing protein</fullName>
    </recommendedName>
</protein>
<dbReference type="InterPro" id="IPR001138">
    <property type="entry name" value="Zn2Cys6_DnaBD"/>
</dbReference>
<dbReference type="SUPFAM" id="SSF57701">
    <property type="entry name" value="Zn2/Cys6 DNA-binding domain"/>
    <property type="match status" value="2"/>
</dbReference>
<feature type="compositionally biased region" description="Basic residues" evidence="2">
    <location>
        <begin position="58"/>
        <end position="69"/>
    </location>
</feature>
<feature type="compositionally biased region" description="Low complexity" evidence="2">
    <location>
        <begin position="16"/>
        <end position="52"/>
    </location>
</feature>
<dbReference type="EMBL" id="SRRH01000036">
    <property type="protein sequence ID" value="KAG6301808.1"/>
    <property type="molecule type" value="Genomic_DNA"/>
</dbReference>
<feature type="region of interest" description="Disordered" evidence="2">
    <location>
        <begin position="1"/>
        <end position="77"/>
    </location>
</feature>
<evidence type="ECO:0000313" key="4">
    <source>
        <dbReference type="EMBL" id="KAG6301808.1"/>
    </source>
</evidence>
<reference evidence="4 5" key="1">
    <citation type="journal article" date="2020" name="bioRxiv">
        <title>Whole genome comparisons of ergot fungi reveals the divergence and evolution of species within the genus Claviceps are the result of varying mechanisms driving genome evolution and host range expansion.</title>
        <authorList>
            <person name="Wyka S.A."/>
            <person name="Mondo S.J."/>
            <person name="Liu M."/>
            <person name="Dettman J."/>
            <person name="Nalam V."/>
            <person name="Broders K.D."/>
        </authorList>
    </citation>
    <scope>NUCLEOTIDE SEQUENCE [LARGE SCALE GENOMIC DNA]</scope>
    <source>
        <strain evidence="4 5">Clav52</strain>
    </source>
</reference>
<evidence type="ECO:0000313" key="5">
    <source>
        <dbReference type="Proteomes" id="UP000707071"/>
    </source>
</evidence>
<dbReference type="InterPro" id="IPR036864">
    <property type="entry name" value="Zn2-C6_fun-type_DNA-bd_sf"/>
</dbReference>
<dbReference type="InterPro" id="IPR053157">
    <property type="entry name" value="Sterol_Uptake_Regulator"/>
</dbReference>
<keyword evidence="1" id="KW-0539">Nucleus</keyword>
<sequence length="637" mass="71403">MELPKALPTLKDEDAGPSAGPSSGPSAESSADVSAEPSSDPSAEPSSDPSAAGDSRKKPFYSKRSHTKSRTGCQNCKSRKVKCDEEQPFCQTCLSRGEVCVYITPFQSMPIRLETSSSASSRSLTSPTPLESRASPTSRKESSHSLSDEAKSDQSHSGSVSSRRSHPKSRMGCQNCKSRKVKCDEERPSCRLCLLRKEDCVYIAPSSKKLLRWQTSSVPSRRSRDLRRSRTSRTGSLYSYSDGTMSDQSSLVPVAAVREPVATLPGCDPVDMKIIWHFMTHTCSSFSSGEGDSQKVMRVHVMKHALDVRFLLRSVLALSCLHARTCTGEQLGDATRHRSYQTESLQEYRMAIEAAEPRTFGALMANSLLVTVMSSESFRDPAAPDLYILQWMLVWRGIGVIFGRNHRSSLSGTGLTQLFHRPSMNLDEGVKFVPHYLTFMIMTIRPHDADYPYVATYLYGLMYLGSLYQHLEQDGLNSVMKLRIITWFTFLPSSMIGLFREKRERALVILAHYSVFLKITVSTWWLVGVGHRSIRDICNHLSPGWSKELRIPLRALSVDDSFELTRLILDNPYWEPDYSSWSLFVSPEEAEEREREMRQLGLVDDEGRRIQISPEAGTVVLAEPGVPGEEPVWNKDR</sequence>
<dbReference type="AlphaFoldDB" id="A0A9P7U409"/>
<feature type="region of interest" description="Disordered" evidence="2">
    <location>
        <begin position="213"/>
        <end position="239"/>
    </location>
</feature>
<dbReference type="Gene3D" id="4.10.240.10">
    <property type="entry name" value="Zn(2)-C6 fungal-type DNA-binding domain"/>
    <property type="match status" value="2"/>
</dbReference>
<dbReference type="CDD" id="cd00067">
    <property type="entry name" value="GAL4"/>
    <property type="match status" value="2"/>
</dbReference>
<keyword evidence="5" id="KW-1185">Reference proteome</keyword>
<feature type="compositionally biased region" description="Basic and acidic residues" evidence="2">
    <location>
        <begin position="138"/>
        <end position="154"/>
    </location>
</feature>
<comment type="caution">
    <text evidence="4">The sequence shown here is derived from an EMBL/GenBank/DDBJ whole genome shotgun (WGS) entry which is preliminary data.</text>
</comment>
<dbReference type="Pfam" id="PF00172">
    <property type="entry name" value="Zn_clus"/>
    <property type="match status" value="2"/>
</dbReference>
<feature type="region of interest" description="Disordered" evidence="2">
    <location>
        <begin position="116"/>
        <end position="173"/>
    </location>
</feature>
<dbReference type="GO" id="GO:0001228">
    <property type="term" value="F:DNA-binding transcription activator activity, RNA polymerase II-specific"/>
    <property type="evidence" value="ECO:0007669"/>
    <property type="project" value="TreeGrafter"/>
</dbReference>
<dbReference type="PROSITE" id="PS00463">
    <property type="entry name" value="ZN2_CY6_FUNGAL_1"/>
    <property type="match status" value="2"/>
</dbReference>
<accession>A0A9P7U409</accession>
<dbReference type="PANTHER" id="PTHR47784:SF5">
    <property type="entry name" value="STEROL UPTAKE CONTROL PROTEIN 2"/>
    <property type="match status" value="1"/>
</dbReference>
<dbReference type="GO" id="GO:0008270">
    <property type="term" value="F:zinc ion binding"/>
    <property type="evidence" value="ECO:0007669"/>
    <property type="project" value="InterPro"/>
</dbReference>
<evidence type="ECO:0000256" key="1">
    <source>
        <dbReference type="ARBA" id="ARBA00023242"/>
    </source>
</evidence>
<feature type="domain" description="Zn(2)-C6 fungal-type" evidence="3">
    <location>
        <begin position="72"/>
        <end position="102"/>
    </location>
</feature>